<dbReference type="Proteomes" id="UP000027665">
    <property type="component" value="Unassembled WGS sequence"/>
</dbReference>
<evidence type="ECO:0000256" key="6">
    <source>
        <dbReference type="ARBA" id="ARBA00023098"/>
    </source>
</evidence>
<evidence type="ECO:0000256" key="1">
    <source>
        <dbReference type="ARBA" id="ARBA00006500"/>
    </source>
</evidence>
<feature type="domain" description="Acyl-ACP thioesterase-like C-terminal" evidence="9">
    <location>
        <begin position="152"/>
        <end position="243"/>
    </location>
</feature>
<dbReference type="Pfam" id="PF20791">
    <property type="entry name" value="Acyl-ACP_TE_C"/>
    <property type="match status" value="1"/>
</dbReference>
<dbReference type="PANTHER" id="PTHR31727">
    <property type="entry name" value="OLEOYL-ACYL CARRIER PROTEIN THIOESTERASE 1, CHLOROPLASTIC"/>
    <property type="match status" value="1"/>
</dbReference>
<dbReference type="EMBL" id="JMKI01000021">
    <property type="protein sequence ID" value="KEJ92621.1"/>
    <property type="molecule type" value="Genomic_DNA"/>
</dbReference>
<evidence type="ECO:0000259" key="8">
    <source>
        <dbReference type="Pfam" id="PF01643"/>
    </source>
</evidence>
<dbReference type="eggNOG" id="COG3884">
    <property type="taxonomic scope" value="Bacteria"/>
</dbReference>
<evidence type="ECO:0000313" key="11">
    <source>
        <dbReference type="Proteomes" id="UP000027665"/>
    </source>
</evidence>
<dbReference type="RefSeq" id="WP_037975287.1">
    <property type="nucleotide sequence ID" value="NZ_JMKI01000021.1"/>
</dbReference>
<keyword evidence="11" id="KW-1185">Reference proteome</keyword>
<name>A0A073IT25_9BACT</name>
<dbReference type="Pfam" id="PF01643">
    <property type="entry name" value="Acyl-ACP_TE"/>
    <property type="match status" value="1"/>
</dbReference>
<dbReference type="SUPFAM" id="SSF54637">
    <property type="entry name" value="Thioesterase/thiol ester dehydrase-isomerase"/>
    <property type="match status" value="2"/>
</dbReference>
<keyword evidence="6" id="KW-0443">Lipid metabolism</keyword>
<dbReference type="InterPro" id="IPR002864">
    <property type="entry name" value="Acyl-ACP_thioesterase_NHD"/>
</dbReference>
<dbReference type="GO" id="GO:0016297">
    <property type="term" value="F:fatty acyl-[ACP] hydrolase activity"/>
    <property type="evidence" value="ECO:0007669"/>
    <property type="project" value="InterPro"/>
</dbReference>
<evidence type="ECO:0000256" key="2">
    <source>
        <dbReference type="ARBA" id="ARBA00022516"/>
    </source>
</evidence>
<evidence type="ECO:0008006" key="12">
    <source>
        <dbReference type="Google" id="ProtNLM"/>
    </source>
</evidence>
<comment type="similarity">
    <text evidence="1">Belongs to the acyl-ACP thioesterase family.</text>
</comment>
<dbReference type="InterPro" id="IPR045023">
    <property type="entry name" value="FATA/B"/>
</dbReference>
<evidence type="ECO:0000256" key="7">
    <source>
        <dbReference type="ARBA" id="ARBA00023160"/>
    </source>
</evidence>
<keyword evidence="4" id="KW-0276">Fatty acid metabolism</keyword>
<keyword evidence="7" id="KW-0275">Fatty acid biosynthesis</keyword>
<keyword evidence="2" id="KW-0444">Lipid biosynthesis</keyword>
<gene>
    <name evidence="10" type="ORF">EH55_02355</name>
</gene>
<dbReference type="AlphaFoldDB" id="A0A073IT25"/>
<dbReference type="Gene3D" id="3.10.129.10">
    <property type="entry name" value="Hotdog Thioesterase"/>
    <property type="match status" value="1"/>
</dbReference>
<dbReference type="GeneID" id="90983202"/>
<protein>
    <recommendedName>
        <fullName evidence="12">Acyl-ACP thioesterase</fullName>
    </recommendedName>
</protein>
<evidence type="ECO:0000259" key="9">
    <source>
        <dbReference type="Pfam" id="PF20791"/>
    </source>
</evidence>
<dbReference type="InterPro" id="IPR049427">
    <property type="entry name" value="Acyl-ACP_TE_C"/>
</dbReference>
<sequence length="244" mass="28249">MTELENSIPFSGIDPRGRVKFSVLLEMFQEMADVDASKFGLSVSQTMERGISWVLRKYRVELEKYPTKESGALTIKTYAEPYRNLFSLRSFKLRDAHGAFVGSAYTWWVLVDFAKMRPLRLDRCELMKPFMTPLTDELPEDVKIPAVEAPSIEELWKVRWNDLDVNDHTNHTVYFSWALDSVPDEVPEKMSPLFVEGEFLHPIPRTRVRCLTQELPAGGGRSFLHSLRHGGDDTEYARIFSRWK</sequence>
<dbReference type="GO" id="GO:0000036">
    <property type="term" value="F:acyl carrier activity"/>
    <property type="evidence" value="ECO:0007669"/>
    <property type="project" value="TreeGrafter"/>
</dbReference>
<evidence type="ECO:0000256" key="5">
    <source>
        <dbReference type="ARBA" id="ARBA00022946"/>
    </source>
</evidence>
<evidence type="ECO:0000256" key="3">
    <source>
        <dbReference type="ARBA" id="ARBA00022801"/>
    </source>
</evidence>
<dbReference type="OrthoDB" id="9801517at2"/>
<accession>A0A073IT25</accession>
<proteinExistence type="inferred from homology"/>
<evidence type="ECO:0000256" key="4">
    <source>
        <dbReference type="ARBA" id="ARBA00022832"/>
    </source>
</evidence>
<keyword evidence="3" id="KW-0378">Hydrolase</keyword>
<evidence type="ECO:0000313" key="10">
    <source>
        <dbReference type="EMBL" id="KEJ92621.1"/>
    </source>
</evidence>
<reference evidence="10 11" key="1">
    <citation type="submission" date="2014-04" db="EMBL/GenBank/DDBJ databases">
        <title>Draft Genome Sequence of Synergistes jonesii.</title>
        <authorList>
            <person name="Coil D.A."/>
            <person name="Eisen J.A."/>
            <person name="Holland-Moritz H.E."/>
        </authorList>
    </citation>
    <scope>NUCLEOTIDE SEQUENCE [LARGE SCALE GENOMIC DNA]</scope>
    <source>
        <strain evidence="10 11">78-1</strain>
    </source>
</reference>
<organism evidence="10 11">
    <name type="scientific">Synergistes jonesii</name>
    <dbReference type="NCBI Taxonomy" id="2754"/>
    <lineage>
        <taxon>Bacteria</taxon>
        <taxon>Thermotogati</taxon>
        <taxon>Synergistota</taxon>
        <taxon>Synergistia</taxon>
        <taxon>Synergistales</taxon>
        <taxon>Synergistaceae</taxon>
        <taxon>Synergistes</taxon>
    </lineage>
</organism>
<dbReference type="STRING" id="2754.EH55_02355"/>
<dbReference type="InterPro" id="IPR029069">
    <property type="entry name" value="HotDog_dom_sf"/>
</dbReference>
<dbReference type="PANTHER" id="PTHR31727:SF6">
    <property type="entry name" value="OLEOYL-ACYL CARRIER PROTEIN THIOESTERASE 1, CHLOROPLASTIC"/>
    <property type="match status" value="1"/>
</dbReference>
<keyword evidence="5" id="KW-0809">Transit peptide</keyword>
<feature type="domain" description="Acyl-ACP thioesterase N-terminal hotdog" evidence="8">
    <location>
        <begin position="7"/>
        <end position="121"/>
    </location>
</feature>
<comment type="caution">
    <text evidence="10">The sequence shown here is derived from an EMBL/GenBank/DDBJ whole genome shotgun (WGS) entry which is preliminary data.</text>
</comment>